<dbReference type="RefSeq" id="WP_197709910.1">
    <property type="nucleotide sequence ID" value="NZ_BAAAGO010000004.1"/>
</dbReference>
<dbReference type="EMBL" id="LT985188">
    <property type="protein sequence ID" value="SPD87335.1"/>
    <property type="molecule type" value="Genomic_DNA"/>
</dbReference>
<name>A0A2N9JGX2_9ACTN</name>
<evidence type="ECO:0000256" key="1">
    <source>
        <dbReference type="SAM" id="MobiDB-lite"/>
    </source>
</evidence>
<keyword evidence="4" id="KW-1185">Reference proteome</keyword>
<evidence type="ECO:0000313" key="3">
    <source>
        <dbReference type="EMBL" id="SPD87335.1"/>
    </source>
</evidence>
<feature type="transmembrane region" description="Helical" evidence="2">
    <location>
        <begin position="90"/>
        <end position="113"/>
    </location>
</feature>
<keyword evidence="2" id="KW-0472">Membrane</keyword>
<protein>
    <submittedName>
        <fullName evidence="3">Uncharacterized protein</fullName>
    </submittedName>
</protein>
<accession>A0A2N9JGX2</accession>
<dbReference type="KEGG" id="mgg:MPLG2_2305"/>
<reference evidence="3 4" key="1">
    <citation type="submission" date="2018-02" db="EMBL/GenBank/DDBJ databases">
        <authorList>
            <person name="Cohen D.B."/>
            <person name="Kent A.D."/>
        </authorList>
    </citation>
    <scope>NUCLEOTIDE SEQUENCE [LARGE SCALE GENOMIC DNA]</scope>
    <source>
        <strain evidence="3">1</strain>
    </source>
</reference>
<feature type="transmembrane region" description="Helical" evidence="2">
    <location>
        <begin position="42"/>
        <end position="69"/>
    </location>
</feature>
<proteinExistence type="predicted"/>
<sequence>MSGVDDARRIAGGPSPSEQVAARSGTDDAAEAPAFDPLKLCIFATVALLGWLAGPFALLVFAGLGFAGYWRARRAGLTRSKCLLRDTRLVLAYLAALAVLAGWAIWQLVAGWLS</sequence>
<evidence type="ECO:0000313" key="4">
    <source>
        <dbReference type="Proteomes" id="UP000238164"/>
    </source>
</evidence>
<dbReference type="AlphaFoldDB" id="A0A2N9JGX2"/>
<keyword evidence="2" id="KW-1133">Transmembrane helix</keyword>
<organism evidence="3 4">
    <name type="scientific">Micropruina glycogenica</name>
    <dbReference type="NCBI Taxonomy" id="75385"/>
    <lineage>
        <taxon>Bacteria</taxon>
        <taxon>Bacillati</taxon>
        <taxon>Actinomycetota</taxon>
        <taxon>Actinomycetes</taxon>
        <taxon>Propionibacteriales</taxon>
        <taxon>Nocardioidaceae</taxon>
        <taxon>Micropruina</taxon>
    </lineage>
</organism>
<evidence type="ECO:0000256" key="2">
    <source>
        <dbReference type="SAM" id="Phobius"/>
    </source>
</evidence>
<feature type="region of interest" description="Disordered" evidence="1">
    <location>
        <begin position="1"/>
        <end position="28"/>
    </location>
</feature>
<gene>
    <name evidence="3" type="ORF">MPLG2_2305</name>
</gene>
<dbReference type="Proteomes" id="UP000238164">
    <property type="component" value="Chromosome 1"/>
</dbReference>
<keyword evidence="2" id="KW-0812">Transmembrane</keyword>